<evidence type="ECO:0000313" key="1">
    <source>
        <dbReference type="EMBL" id="RDY08259.1"/>
    </source>
</evidence>
<organism evidence="1 2">
    <name type="scientific">Mucuna pruriens</name>
    <name type="common">Velvet bean</name>
    <name type="synonym">Dolichos pruriens</name>
    <dbReference type="NCBI Taxonomy" id="157652"/>
    <lineage>
        <taxon>Eukaryota</taxon>
        <taxon>Viridiplantae</taxon>
        <taxon>Streptophyta</taxon>
        <taxon>Embryophyta</taxon>
        <taxon>Tracheophyta</taxon>
        <taxon>Spermatophyta</taxon>
        <taxon>Magnoliopsida</taxon>
        <taxon>eudicotyledons</taxon>
        <taxon>Gunneridae</taxon>
        <taxon>Pentapetalae</taxon>
        <taxon>rosids</taxon>
        <taxon>fabids</taxon>
        <taxon>Fabales</taxon>
        <taxon>Fabaceae</taxon>
        <taxon>Papilionoideae</taxon>
        <taxon>50 kb inversion clade</taxon>
        <taxon>NPAAA clade</taxon>
        <taxon>indigoferoid/millettioid clade</taxon>
        <taxon>Phaseoleae</taxon>
        <taxon>Mucuna</taxon>
    </lineage>
</organism>
<keyword evidence="2" id="KW-1185">Reference proteome</keyword>
<evidence type="ECO:0000313" key="2">
    <source>
        <dbReference type="Proteomes" id="UP000257109"/>
    </source>
</evidence>
<proteinExistence type="predicted"/>
<gene>
    <name evidence="1" type="ORF">CR513_07526</name>
</gene>
<comment type="caution">
    <text evidence="1">The sequence shown here is derived from an EMBL/GenBank/DDBJ whole genome shotgun (WGS) entry which is preliminary data.</text>
</comment>
<accession>A0A371HZR1</accession>
<protein>
    <submittedName>
        <fullName evidence="1">Uncharacterized protein</fullName>
    </submittedName>
</protein>
<reference evidence="1" key="1">
    <citation type="submission" date="2018-05" db="EMBL/GenBank/DDBJ databases">
        <title>Draft genome of Mucuna pruriens seed.</title>
        <authorList>
            <person name="Nnadi N.E."/>
            <person name="Vos R."/>
            <person name="Hasami M.H."/>
            <person name="Devisetty U.K."/>
            <person name="Aguiy J.C."/>
        </authorList>
    </citation>
    <scope>NUCLEOTIDE SEQUENCE [LARGE SCALE GENOMIC DNA]</scope>
    <source>
        <strain evidence="1">JCA_2017</strain>
    </source>
</reference>
<feature type="non-terminal residue" evidence="1">
    <location>
        <position position="1"/>
    </location>
</feature>
<dbReference type="EMBL" id="QJKJ01001312">
    <property type="protein sequence ID" value="RDY08259.1"/>
    <property type="molecule type" value="Genomic_DNA"/>
</dbReference>
<sequence>MEGVIFFTHRTEPQPLPKKSPDKEKAQRIPIGKEAMDMELLVSFRDKVLDNKLISFAIITLAVAREAN</sequence>
<name>A0A371HZR1_MUCPR</name>
<dbReference type="Proteomes" id="UP000257109">
    <property type="component" value="Unassembled WGS sequence"/>
</dbReference>
<dbReference type="AlphaFoldDB" id="A0A371HZR1"/>